<evidence type="ECO:0000313" key="2">
    <source>
        <dbReference type="EMBL" id="MFC0595491.1"/>
    </source>
</evidence>
<evidence type="ECO:0000313" key="3">
    <source>
        <dbReference type="Proteomes" id="UP001589830"/>
    </source>
</evidence>
<dbReference type="InterPro" id="IPR037522">
    <property type="entry name" value="HD_GYP_dom"/>
</dbReference>
<proteinExistence type="predicted"/>
<dbReference type="InterPro" id="IPR052020">
    <property type="entry name" value="Cyclic_di-GMP/3'3'-cGAMP_PDE"/>
</dbReference>
<dbReference type="EMBL" id="JBHLTW010000017">
    <property type="protein sequence ID" value="MFC0595491.1"/>
    <property type="molecule type" value="Genomic_DNA"/>
</dbReference>
<dbReference type="InterPro" id="IPR003607">
    <property type="entry name" value="HD/PDEase_dom"/>
</dbReference>
<organism evidence="2 3">
    <name type="scientific">Thermus composti</name>
    <dbReference type="NCBI Taxonomy" id="532059"/>
    <lineage>
        <taxon>Bacteria</taxon>
        <taxon>Thermotogati</taxon>
        <taxon>Deinococcota</taxon>
        <taxon>Deinococci</taxon>
        <taxon>Thermales</taxon>
        <taxon>Thermaceae</taxon>
        <taxon>Thermus</taxon>
    </lineage>
</organism>
<reference evidence="2 3" key="1">
    <citation type="submission" date="2024-09" db="EMBL/GenBank/DDBJ databases">
        <authorList>
            <person name="Sun Q."/>
            <person name="Mori K."/>
        </authorList>
    </citation>
    <scope>NUCLEOTIDE SEQUENCE [LARGE SCALE GENOMIC DNA]</scope>
    <source>
        <strain evidence="2 3">NCAIM B.02340</strain>
    </source>
</reference>
<dbReference type="Pfam" id="PF13487">
    <property type="entry name" value="HD_5"/>
    <property type="match status" value="1"/>
</dbReference>
<dbReference type="PANTHER" id="PTHR45228">
    <property type="entry name" value="CYCLIC DI-GMP PHOSPHODIESTERASE TM_0186-RELATED"/>
    <property type="match status" value="1"/>
</dbReference>
<protein>
    <submittedName>
        <fullName evidence="2">HD-GYP domain-containing protein</fullName>
        <ecNumber evidence="2">3.1.4.-</ecNumber>
    </submittedName>
</protein>
<dbReference type="GO" id="GO:0016787">
    <property type="term" value="F:hydrolase activity"/>
    <property type="evidence" value="ECO:0007669"/>
    <property type="project" value="UniProtKB-KW"/>
</dbReference>
<dbReference type="Proteomes" id="UP001589830">
    <property type="component" value="Unassembled WGS sequence"/>
</dbReference>
<dbReference type="CDD" id="cd00077">
    <property type="entry name" value="HDc"/>
    <property type="match status" value="1"/>
</dbReference>
<comment type="caution">
    <text evidence="2">The sequence shown here is derived from an EMBL/GenBank/DDBJ whole genome shotgun (WGS) entry which is preliminary data.</text>
</comment>
<sequence length="86" mass="9542">MLYHHEHWDGTGYPKGLKGEEIPLPARVFAVVDVWDALLSKRAYKPALSEDAARIELLSMAGKKLDPGLVEVFLQVEGMDSKAHTP</sequence>
<keyword evidence="3" id="KW-1185">Reference proteome</keyword>
<feature type="domain" description="HD-GYP" evidence="1">
    <location>
        <begin position="1"/>
        <end position="86"/>
    </location>
</feature>
<dbReference type="SUPFAM" id="SSF109604">
    <property type="entry name" value="HD-domain/PDEase-like"/>
    <property type="match status" value="1"/>
</dbReference>
<dbReference type="PROSITE" id="PS51832">
    <property type="entry name" value="HD_GYP"/>
    <property type="match status" value="1"/>
</dbReference>
<gene>
    <name evidence="2" type="ORF">ACFFFP_04845</name>
</gene>
<dbReference type="EC" id="3.1.4.-" evidence="2"/>
<keyword evidence="2" id="KW-0378">Hydrolase</keyword>
<accession>A0ABV6Q077</accession>
<dbReference type="Gene3D" id="1.10.3210.10">
    <property type="entry name" value="Hypothetical protein af1432"/>
    <property type="match status" value="1"/>
</dbReference>
<name>A0ABV6Q077_9DEIN</name>
<dbReference type="RefSeq" id="WP_041445208.1">
    <property type="nucleotide sequence ID" value="NZ_JBHLTW010000017.1"/>
</dbReference>
<evidence type="ECO:0000259" key="1">
    <source>
        <dbReference type="PROSITE" id="PS51832"/>
    </source>
</evidence>